<proteinExistence type="predicted"/>
<name>A0AAV7KC74_9METZ</name>
<dbReference type="InterPro" id="IPR011993">
    <property type="entry name" value="PH-like_dom_sf"/>
</dbReference>
<dbReference type="Proteomes" id="UP001165289">
    <property type="component" value="Unassembled WGS sequence"/>
</dbReference>
<comment type="caution">
    <text evidence="2">The sequence shown here is derived from an EMBL/GenBank/DDBJ whole genome shotgun (WGS) entry which is preliminary data.</text>
</comment>
<dbReference type="PROSITE" id="PS50003">
    <property type="entry name" value="PH_DOMAIN"/>
    <property type="match status" value="1"/>
</dbReference>
<accession>A0AAV7KC74</accession>
<protein>
    <submittedName>
        <fullName evidence="2">Dual adapter for phosphotyrosine and 3-phosphotyrosine and 3-phosphoinositide-like</fullName>
    </submittedName>
</protein>
<dbReference type="Pfam" id="PF00169">
    <property type="entry name" value="PH"/>
    <property type="match status" value="1"/>
</dbReference>
<keyword evidence="3" id="KW-1185">Reference proteome</keyword>
<dbReference type="SUPFAM" id="SSF50729">
    <property type="entry name" value="PH domain-like"/>
    <property type="match status" value="1"/>
</dbReference>
<dbReference type="SMART" id="SM00233">
    <property type="entry name" value="PH"/>
    <property type="match status" value="1"/>
</dbReference>
<evidence type="ECO:0000313" key="3">
    <source>
        <dbReference type="Proteomes" id="UP001165289"/>
    </source>
</evidence>
<sequence length="185" mass="21749">MAEFISHFKKFPRIGKPNLALILKFPLGRSIMEPSQYEVYKPEGYGRNVDTLEGLKNSIFEGQDSASLTTNFFPINKSGFLHKRGHVRKNWKKRWFVLDRGELSYYSGTPTTPQQAHNKLIRKLDLGQVLWLDEKEHTFKQKYCFTLYFPGIKYSMYAFEEEDYEAWISILKQALKLPRHNESTS</sequence>
<evidence type="ECO:0000259" key="1">
    <source>
        <dbReference type="PROSITE" id="PS50003"/>
    </source>
</evidence>
<evidence type="ECO:0000313" key="2">
    <source>
        <dbReference type="EMBL" id="KAI6657679.1"/>
    </source>
</evidence>
<dbReference type="InterPro" id="IPR001849">
    <property type="entry name" value="PH_domain"/>
</dbReference>
<dbReference type="AlphaFoldDB" id="A0AAV7KC74"/>
<dbReference type="PANTHER" id="PTHR14336">
    <property type="entry name" value="TANDEM PH DOMAIN CONTAINING PROTEIN"/>
    <property type="match status" value="1"/>
</dbReference>
<dbReference type="InterPro" id="IPR051707">
    <property type="entry name" value="PI-Interact_SigTrans_Reg"/>
</dbReference>
<gene>
    <name evidence="2" type="ORF">LOD99_422</name>
</gene>
<organism evidence="2 3">
    <name type="scientific">Oopsacas minuta</name>
    <dbReference type="NCBI Taxonomy" id="111878"/>
    <lineage>
        <taxon>Eukaryota</taxon>
        <taxon>Metazoa</taxon>
        <taxon>Porifera</taxon>
        <taxon>Hexactinellida</taxon>
        <taxon>Hexasterophora</taxon>
        <taxon>Lyssacinosida</taxon>
        <taxon>Leucopsacidae</taxon>
        <taxon>Oopsacas</taxon>
    </lineage>
</organism>
<dbReference type="FunFam" id="2.30.29.30:FF:000286">
    <property type="entry name" value="PH-protein kinase domain containing protein"/>
    <property type="match status" value="1"/>
</dbReference>
<dbReference type="Gene3D" id="2.30.29.30">
    <property type="entry name" value="Pleckstrin-homology domain (PH domain)/Phosphotyrosine-binding domain (PTB)"/>
    <property type="match status" value="1"/>
</dbReference>
<dbReference type="EMBL" id="JAKMXF010000111">
    <property type="protein sequence ID" value="KAI6657679.1"/>
    <property type="molecule type" value="Genomic_DNA"/>
</dbReference>
<feature type="domain" description="PH" evidence="1">
    <location>
        <begin position="74"/>
        <end position="176"/>
    </location>
</feature>
<reference evidence="2 3" key="1">
    <citation type="journal article" date="2023" name="BMC Biol.">
        <title>The compact genome of the sponge Oopsacas minuta (Hexactinellida) is lacking key metazoan core genes.</title>
        <authorList>
            <person name="Santini S."/>
            <person name="Schenkelaars Q."/>
            <person name="Jourda C."/>
            <person name="Duchesne M."/>
            <person name="Belahbib H."/>
            <person name="Rocher C."/>
            <person name="Selva M."/>
            <person name="Riesgo A."/>
            <person name="Vervoort M."/>
            <person name="Leys S.P."/>
            <person name="Kodjabachian L."/>
            <person name="Le Bivic A."/>
            <person name="Borchiellini C."/>
            <person name="Claverie J.M."/>
            <person name="Renard E."/>
        </authorList>
    </citation>
    <scope>NUCLEOTIDE SEQUENCE [LARGE SCALE GENOMIC DNA]</scope>
    <source>
        <strain evidence="2">SPO-2</strain>
    </source>
</reference>